<dbReference type="InterPro" id="IPR002078">
    <property type="entry name" value="Sigma_54_int"/>
</dbReference>
<dbReference type="Proteomes" id="UP000319817">
    <property type="component" value="Chromosome"/>
</dbReference>
<evidence type="ECO:0000256" key="2">
    <source>
        <dbReference type="ARBA" id="ARBA00022840"/>
    </source>
</evidence>
<dbReference type="CDD" id="cd00060">
    <property type="entry name" value="FHA"/>
    <property type="match status" value="1"/>
</dbReference>
<dbReference type="InterPro" id="IPR027417">
    <property type="entry name" value="P-loop_NTPase"/>
</dbReference>
<dbReference type="Pfam" id="PF02954">
    <property type="entry name" value="HTH_8"/>
    <property type="match status" value="1"/>
</dbReference>
<proteinExistence type="predicted"/>
<feature type="compositionally biased region" description="Polar residues" evidence="6">
    <location>
        <begin position="190"/>
        <end position="204"/>
    </location>
</feature>
<dbReference type="PANTHER" id="PTHR32071:SF57">
    <property type="entry name" value="C4-DICARBOXYLATE TRANSPORT TRANSCRIPTIONAL REGULATORY PROTEIN DCTD"/>
    <property type="match status" value="1"/>
</dbReference>
<dbReference type="PRINTS" id="PR01590">
    <property type="entry name" value="HTHFIS"/>
</dbReference>
<dbReference type="InterPro" id="IPR025662">
    <property type="entry name" value="Sigma_54_int_dom_ATP-bd_1"/>
</dbReference>
<dbReference type="PROSITE" id="PS00676">
    <property type="entry name" value="SIGMA54_INTERACT_2"/>
    <property type="match status" value="1"/>
</dbReference>
<dbReference type="Pfam" id="PF25601">
    <property type="entry name" value="AAA_lid_14"/>
    <property type="match status" value="1"/>
</dbReference>
<dbReference type="Gene3D" id="2.60.200.20">
    <property type="match status" value="1"/>
</dbReference>
<organism evidence="9 10">
    <name type="scientific">Stieleria marina</name>
    <dbReference type="NCBI Taxonomy" id="1930275"/>
    <lineage>
        <taxon>Bacteria</taxon>
        <taxon>Pseudomonadati</taxon>
        <taxon>Planctomycetota</taxon>
        <taxon>Planctomycetia</taxon>
        <taxon>Pirellulales</taxon>
        <taxon>Pirellulaceae</taxon>
        <taxon>Stieleria</taxon>
    </lineage>
</organism>
<evidence type="ECO:0000259" key="8">
    <source>
        <dbReference type="PROSITE" id="PS50045"/>
    </source>
</evidence>
<feature type="domain" description="Sigma-54 factor interaction" evidence="8">
    <location>
        <begin position="409"/>
        <end position="638"/>
    </location>
</feature>
<dbReference type="InterPro" id="IPR008984">
    <property type="entry name" value="SMAD_FHA_dom_sf"/>
</dbReference>
<dbReference type="InterPro" id="IPR025943">
    <property type="entry name" value="Sigma_54_int_dom_ATP-bd_2"/>
</dbReference>
<feature type="domain" description="FHA" evidence="7">
    <location>
        <begin position="70"/>
        <end position="119"/>
    </location>
</feature>
<accession>A0A517NXK5</accession>
<keyword evidence="4" id="KW-0238">DNA-binding</keyword>
<dbReference type="SMART" id="SM00382">
    <property type="entry name" value="AAA"/>
    <property type="match status" value="1"/>
</dbReference>
<keyword evidence="5" id="KW-0804">Transcription</keyword>
<dbReference type="SUPFAM" id="SSF52540">
    <property type="entry name" value="P-loop containing nucleoside triphosphate hydrolases"/>
    <property type="match status" value="1"/>
</dbReference>
<dbReference type="Gene3D" id="1.10.10.60">
    <property type="entry name" value="Homeodomain-like"/>
    <property type="match status" value="1"/>
</dbReference>
<keyword evidence="1" id="KW-0547">Nucleotide-binding</keyword>
<feature type="region of interest" description="Disordered" evidence="6">
    <location>
        <begin position="186"/>
        <end position="211"/>
    </location>
</feature>
<dbReference type="InterPro" id="IPR058031">
    <property type="entry name" value="AAA_lid_NorR"/>
</dbReference>
<evidence type="ECO:0000313" key="10">
    <source>
        <dbReference type="Proteomes" id="UP000319817"/>
    </source>
</evidence>
<evidence type="ECO:0000256" key="1">
    <source>
        <dbReference type="ARBA" id="ARBA00022741"/>
    </source>
</evidence>
<dbReference type="Gene3D" id="3.40.50.300">
    <property type="entry name" value="P-loop containing nucleotide triphosphate hydrolases"/>
    <property type="match status" value="1"/>
</dbReference>
<dbReference type="GO" id="GO:0043565">
    <property type="term" value="F:sequence-specific DNA binding"/>
    <property type="evidence" value="ECO:0007669"/>
    <property type="project" value="InterPro"/>
</dbReference>
<dbReference type="SUPFAM" id="SSF46689">
    <property type="entry name" value="Homeodomain-like"/>
    <property type="match status" value="1"/>
</dbReference>
<dbReference type="PROSITE" id="PS50006">
    <property type="entry name" value="FHA_DOMAIN"/>
    <property type="match status" value="1"/>
</dbReference>
<dbReference type="EMBL" id="CP036526">
    <property type="protein sequence ID" value="QDT11862.1"/>
    <property type="molecule type" value="Genomic_DNA"/>
</dbReference>
<reference evidence="9 10" key="1">
    <citation type="submission" date="2019-02" db="EMBL/GenBank/DDBJ databases">
        <title>Deep-cultivation of Planctomycetes and their phenomic and genomic characterization uncovers novel biology.</title>
        <authorList>
            <person name="Wiegand S."/>
            <person name="Jogler M."/>
            <person name="Boedeker C."/>
            <person name="Pinto D."/>
            <person name="Vollmers J."/>
            <person name="Rivas-Marin E."/>
            <person name="Kohn T."/>
            <person name="Peeters S.H."/>
            <person name="Heuer A."/>
            <person name="Rast P."/>
            <person name="Oberbeckmann S."/>
            <person name="Bunk B."/>
            <person name="Jeske O."/>
            <person name="Meyerdierks A."/>
            <person name="Storesund J.E."/>
            <person name="Kallscheuer N."/>
            <person name="Luecker S."/>
            <person name="Lage O.M."/>
            <person name="Pohl T."/>
            <person name="Merkel B.J."/>
            <person name="Hornburger P."/>
            <person name="Mueller R.-W."/>
            <person name="Bruemmer F."/>
            <person name="Labrenz M."/>
            <person name="Spormann A.M."/>
            <person name="Op den Camp H."/>
            <person name="Overmann J."/>
            <person name="Amann R."/>
            <person name="Jetten M.S.M."/>
            <person name="Mascher T."/>
            <person name="Medema M.H."/>
            <person name="Devos D.P."/>
            <person name="Kaster A.-K."/>
            <person name="Ovreas L."/>
            <person name="Rohde M."/>
            <person name="Galperin M.Y."/>
            <person name="Jogler C."/>
        </authorList>
    </citation>
    <scope>NUCLEOTIDE SEQUENCE [LARGE SCALE GENOMIC DNA]</scope>
    <source>
        <strain evidence="9 10">K23_9</strain>
    </source>
</reference>
<keyword evidence="10" id="KW-1185">Reference proteome</keyword>
<dbReference type="PANTHER" id="PTHR32071">
    <property type="entry name" value="TRANSCRIPTIONAL REGULATORY PROTEIN"/>
    <property type="match status" value="1"/>
</dbReference>
<protein>
    <submittedName>
        <fullName evidence="9">Transcriptional regulatory protein ZraR</fullName>
    </submittedName>
</protein>
<dbReference type="PROSITE" id="PS00688">
    <property type="entry name" value="SIGMA54_INTERACT_3"/>
    <property type="match status" value="1"/>
</dbReference>
<dbReference type="GO" id="GO:0005524">
    <property type="term" value="F:ATP binding"/>
    <property type="evidence" value="ECO:0007669"/>
    <property type="project" value="UniProtKB-KW"/>
</dbReference>
<keyword evidence="3" id="KW-0805">Transcription regulation</keyword>
<evidence type="ECO:0000256" key="4">
    <source>
        <dbReference type="ARBA" id="ARBA00023125"/>
    </source>
</evidence>
<dbReference type="Gene3D" id="1.10.8.60">
    <property type="match status" value="1"/>
</dbReference>
<dbReference type="SMART" id="SM00240">
    <property type="entry name" value="FHA"/>
    <property type="match status" value="1"/>
</dbReference>
<evidence type="ECO:0000256" key="3">
    <source>
        <dbReference type="ARBA" id="ARBA00023015"/>
    </source>
</evidence>
<dbReference type="AlphaFoldDB" id="A0A517NXK5"/>
<evidence type="ECO:0000313" key="9">
    <source>
        <dbReference type="EMBL" id="QDT11862.1"/>
    </source>
</evidence>
<gene>
    <name evidence="9" type="primary">zraR_6</name>
    <name evidence="9" type="ORF">K239x_38640</name>
</gene>
<evidence type="ECO:0000256" key="6">
    <source>
        <dbReference type="SAM" id="MobiDB-lite"/>
    </source>
</evidence>
<dbReference type="PROSITE" id="PS50045">
    <property type="entry name" value="SIGMA54_INTERACT_4"/>
    <property type="match status" value="1"/>
</dbReference>
<dbReference type="Pfam" id="PF00498">
    <property type="entry name" value="FHA"/>
    <property type="match status" value="1"/>
</dbReference>
<dbReference type="PROSITE" id="PS00675">
    <property type="entry name" value="SIGMA54_INTERACT_1"/>
    <property type="match status" value="1"/>
</dbReference>
<evidence type="ECO:0000259" key="7">
    <source>
        <dbReference type="PROSITE" id="PS50006"/>
    </source>
</evidence>
<dbReference type="GO" id="GO:0006355">
    <property type="term" value="P:regulation of DNA-templated transcription"/>
    <property type="evidence" value="ECO:0007669"/>
    <property type="project" value="InterPro"/>
</dbReference>
<dbReference type="InterPro" id="IPR003593">
    <property type="entry name" value="AAA+_ATPase"/>
</dbReference>
<keyword evidence="2" id="KW-0067">ATP-binding</keyword>
<dbReference type="SUPFAM" id="SSF55781">
    <property type="entry name" value="GAF domain-like"/>
    <property type="match status" value="1"/>
</dbReference>
<dbReference type="Pfam" id="PF00158">
    <property type="entry name" value="Sigma54_activat"/>
    <property type="match status" value="1"/>
</dbReference>
<dbReference type="InterPro" id="IPR009057">
    <property type="entry name" value="Homeodomain-like_sf"/>
</dbReference>
<dbReference type="InterPro" id="IPR002197">
    <property type="entry name" value="HTH_Fis"/>
</dbReference>
<name>A0A517NXK5_9BACT</name>
<dbReference type="FunFam" id="3.40.50.300:FF:000006">
    <property type="entry name" value="DNA-binding transcriptional regulator NtrC"/>
    <property type="match status" value="1"/>
</dbReference>
<dbReference type="InterPro" id="IPR025944">
    <property type="entry name" value="Sigma_54_int_dom_CS"/>
</dbReference>
<dbReference type="SUPFAM" id="SSF49879">
    <property type="entry name" value="SMAD/FHA domain"/>
    <property type="match status" value="1"/>
</dbReference>
<dbReference type="CDD" id="cd00009">
    <property type="entry name" value="AAA"/>
    <property type="match status" value="1"/>
</dbReference>
<sequence length="721" mass="78321">MAATTVWSREFTCFVTQVRIGSVALSSDYSDSQAGSHNEAGSAADQRAYLVLQSAGRWSDVFRLSPPAEAVIGRTSANQIVIRSDQASRRHARIFWSDEAWNLEDLGSRNGTFLNGQRIAEATGLRDTDLIDVAGYTIQFTRRIEGSSANGSANAGAASQVTDDQITMEMDPDAITDRRRHSHYLRGGISSASSGPGRNQTQREQSQREAADASARQLLQLAFTLARCDQASAAVDIAMDLLADVVQLNTVGAYVTPAKKSTSGDGIASVDQLSLVAARQSGQRSYRRPPDGLVKTVAAKDGQAVLARNVLGDRELATENSHGEIDVESVILSPVRDRDGVLRGLLHLTTAGGEQPMASDDLEFVVATSEILAECLSSLSTRKKLSHSLRRSRQKIRQLQEQLGDKVQIIGNSESVEKVIEQVSLVAPTNTTVLVRGESGVGKELVAAAIHHSSSRRDGPLVCMNCAALSSSLLESELFGHEKGAFTGATDRKQGKFEMADGGTLMLDEIGEMSEEIQAKFLRVLEGHAFERVGGQNPIKVDVRVIAATNRDLQAMVTEGEFRQDLFYRLHVVEIVVPPLRKRGKDVLHLAGHFLQGFNRDIGRKIEGFTEAAQKRLLTYSWPGNVRELKNVIERAVVLNTKQVIDDVDLSLSPAKRGGQIDPSANTSAGDVEVTLAEIERNHIETVLRHTGGNKSRASSILGIERSTLDRKLKRFAKDDA</sequence>
<dbReference type="InterPro" id="IPR000253">
    <property type="entry name" value="FHA_dom"/>
</dbReference>
<evidence type="ECO:0000256" key="5">
    <source>
        <dbReference type="ARBA" id="ARBA00023163"/>
    </source>
</evidence>